<feature type="region of interest" description="Disordered" evidence="1">
    <location>
        <begin position="509"/>
        <end position="738"/>
    </location>
</feature>
<feature type="compositionally biased region" description="Polar residues" evidence="1">
    <location>
        <begin position="315"/>
        <end position="325"/>
    </location>
</feature>
<feature type="compositionally biased region" description="Pro residues" evidence="1">
    <location>
        <begin position="723"/>
        <end position="738"/>
    </location>
</feature>
<dbReference type="GO" id="GO:0031267">
    <property type="term" value="F:small GTPase binding"/>
    <property type="evidence" value="ECO:0007669"/>
    <property type="project" value="TreeGrafter"/>
</dbReference>
<dbReference type="PANTHER" id="PTHR45924:SF2">
    <property type="entry name" value="FI17866P1"/>
    <property type="match status" value="1"/>
</dbReference>
<dbReference type="SMART" id="SM00325">
    <property type="entry name" value="RhoGEF"/>
    <property type="match status" value="1"/>
</dbReference>
<dbReference type="Pfam" id="PF00621">
    <property type="entry name" value="RhoGEF"/>
    <property type="match status" value="1"/>
</dbReference>
<feature type="region of interest" description="Disordered" evidence="1">
    <location>
        <begin position="1"/>
        <end position="90"/>
    </location>
</feature>
<feature type="compositionally biased region" description="Polar residues" evidence="1">
    <location>
        <begin position="45"/>
        <end position="57"/>
    </location>
</feature>
<protein>
    <recommendedName>
        <fullName evidence="2">DH domain-containing protein</fullName>
    </recommendedName>
</protein>
<dbReference type="AlphaFoldDB" id="A0A0D2PLB0"/>
<dbReference type="OMA" id="DMWLLYP"/>
<dbReference type="PROSITE" id="PS50010">
    <property type="entry name" value="DH_2"/>
    <property type="match status" value="1"/>
</dbReference>
<reference evidence="4" key="1">
    <citation type="submission" date="2014-04" db="EMBL/GenBank/DDBJ databases">
        <title>Evolutionary Origins and Diversification of the Mycorrhizal Mutualists.</title>
        <authorList>
            <consortium name="DOE Joint Genome Institute"/>
            <consortium name="Mycorrhizal Genomics Consortium"/>
            <person name="Kohler A."/>
            <person name="Kuo A."/>
            <person name="Nagy L.G."/>
            <person name="Floudas D."/>
            <person name="Copeland A."/>
            <person name="Barry K.W."/>
            <person name="Cichocki N."/>
            <person name="Veneault-Fourrey C."/>
            <person name="LaButti K."/>
            <person name="Lindquist E.A."/>
            <person name="Lipzen A."/>
            <person name="Lundell T."/>
            <person name="Morin E."/>
            <person name="Murat C."/>
            <person name="Riley R."/>
            <person name="Ohm R."/>
            <person name="Sun H."/>
            <person name="Tunlid A."/>
            <person name="Henrissat B."/>
            <person name="Grigoriev I.V."/>
            <person name="Hibbett D.S."/>
            <person name="Martin F."/>
        </authorList>
    </citation>
    <scope>NUCLEOTIDE SEQUENCE [LARGE SCALE GENOMIC DNA]</scope>
    <source>
        <strain evidence="4">FD-334 SS-4</strain>
    </source>
</reference>
<evidence type="ECO:0000259" key="2">
    <source>
        <dbReference type="PROSITE" id="PS50010"/>
    </source>
</evidence>
<dbReference type="GO" id="GO:0005085">
    <property type="term" value="F:guanyl-nucleotide exchange factor activity"/>
    <property type="evidence" value="ECO:0007669"/>
    <property type="project" value="InterPro"/>
</dbReference>
<proteinExistence type="predicted"/>
<feature type="compositionally biased region" description="Polar residues" evidence="1">
    <location>
        <begin position="709"/>
        <end position="719"/>
    </location>
</feature>
<keyword evidence="4" id="KW-1185">Reference proteome</keyword>
<feature type="compositionally biased region" description="Polar residues" evidence="1">
    <location>
        <begin position="628"/>
        <end position="639"/>
    </location>
</feature>
<name>A0A0D2PLB0_HYPSF</name>
<feature type="compositionally biased region" description="Polar residues" evidence="1">
    <location>
        <begin position="543"/>
        <end position="565"/>
    </location>
</feature>
<feature type="compositionally biased region" description="Pro residues" evidence="1">
    <location>
        <begin position="680"/>
        <end position="697"/>
    </location>
</feature>
<gene>
    <name evidence="3" type="ORF">HYPSUDRAFT_32512</name>
</gene>
<dbReference type="InterPro" id="IPR000219">
    <property type="entry name" value="DH_dom"/>
</dbReference>
<dbReference type="PANTHER" id="PTHR45924">
    <property type="entry name" value="FI17866P1"/>
    <property type="match status" value="1"/>
</dbReference>
<dbReference type="Gene3D" id="1.20.900.10">
    <property type="entry name" value="Dbl homology (DH) domain"/>
    <property type="match status" value="1"/>
</dbReference>
<dbReference type="Proteomes" id="UP000054270">
    <property type="component" value="Unassembled WGS sequence"/>
</dbReference>
<dbReference type="EMBL" id="KN817519">
    <property type="protein sequence ID" value="KJA29146.1"/>
    <property type="molecule type" value="Genomic_DNA"/>
</dbReference>
<feature type="region of interest" description="Disordered" evidence="1">
    <location>
        <begin position="315"/>
        <end position="345"/>
    </location>
</feature>
<feature type="compositionally biased region" description="Polar residues" evidence="1">
    <location>
        <begin position="602"/>
        <end position="621"/>
    </location>
</feature>
<feature type="domain" description="DH" evidence="2">
    <location>
        <begin position="84"/>
        <end position="265"/>
    </location>
</feature>
<evidence type="ECO:0000256" key="1">
    <source>
        <dbReference type="SAM" id="MobiDB-lite"/>
    </source>
</evidence>
<dbReference type="InterPro" id="IPR035899">
    <property type="entry name" value="DBL_dom_sf"/>
</dbReference>
<organism evidence="3 4">
    <name type="scientific">Hypholoma sublateritium (strain FD-334 SS-4)</name>
    <dbReference type="NCBI Taxonomy" id="945553"/>
    <lineage>
        <taxon>Eukaryota</taxon>
        <taxon>Fungi</taxon>
        <taxon>Dikarya</taxon>
        <taxon>Basidiomycota</taxon>
        <taxon>Agaricomycotina</taxon>
        <taxon>Agaricomycetes</taxon>
        <taxon>Agaricomycetidae</taxon>
        <taxon>Agaricales</taxon>
        <taxon>Agaricineae</taxon>
        <taxon>Strophariaceae</taxon>
        <taxon>Hypholoma</taxon>
    </lineage>
</organism>
<dbReference type="OrthoDB" id="6244550at2759"/>
<feature type="compositionally biased region" description="Polar residues" evidence="1">
    <location>
        <begin position="660"/>
        <end position="679"/>
    </location>
</feature>
<evidence type="ECO:0000313" key="4">
    <source>
        <dbReference type="Proteomes" id="UP000054270"/>
    </source>
</evidence>
<accession>A0A0D2PLB0</accession>
<sequence length="916" mass="98640">MNGFSDSHPLPPPPDYHTSPASNLPRLAPSPLPPPKDNMLPGPASPTSGAQTLTLPPSLSHGGGLSAPPTPTTPNSPSAEGKSKRANPLTDLVETEKMFVDQLTGIIRKVAAAWSRSNLPPAELDTMFRCIEGVYKANRGLHAKLKDINADPKSAGELGGLLIKWIDDLKKPYESYCAKYCCGFDSWEPVQSNSRLGPILVQFSSTNPAPSNAGVWTLDSLFLLPKLRLKYYLKLYNRLLKNTDNRLLVGAVEALNDLLDTVEGRSLIKVGGQDSETPAHASVETEDEVVIDMRNQPSSPPIPAVKVLQSNAVEVKTGSETSSNHGSASAGERSSRESEATSISRASIQTLAMPISDLERRLDTHRTLDIFTMTPKAVKLQMCPPSLTFTREMRTSVDVVIRFTPRATGVEVVHSRGHIYLLSDLFLVCERMLPEDQERNGKDGPDMWLSYPPLAGKVLRVSDVDGQDNSIQVAIMRKEFLILETDSREGKNALMLHFKDCIEFSGSLPLPSKQPPPPMPSFNGLHRSSAEGAMTPHYPGSMTPPSNAGGSMSPFGQRSMSPVTNRSDETRRSSDSTAPTYPDGRPMPPEKNKTGLPPTPFLRTSASAQPFQRGPSFSPNNVIPPARSTGNLPGNSNGPLSGPSFAPPNPHYGGPPFNSGPPQQQMYPLNPNARTQNQFPPGPPGATGPYPPRPPSEPSMGSGMHKSPSLHSLGSQYSQHQAPPLPHFPPGHPNGMPPHPGNMNGMPPRMNSLPGGLQVPQPRTLLPSAQARAISMAEIPVTEPSPPNSPIQQTQDLGPVVSTVSAQMKCKVFLQQQHAQWKSLGSAKLKLYRQDPTNVKQLVVEADNKDKTVLISTIVLTDGVERVGKTGVAIELSDRGARTGIVYMIQLRNETSAGGLFDSLLVGSDRAARGGH</sequence>
<dbReference type="SUPFAM" id="SSF48065">
    <property type="entry name" value="DBL homology domain (DH-domain)"/>
    <property type="match status" value="1"/>
</dbReference>
<dbReference type="STRING" id="945553.A0A0D2PLB0"/>
<evidence type="ECO:0000313" key="3">
    <source>
        <dbReference type="EMBL" id="KJA29146.1"/>
    </source>
</evidence>